<evidence type="ECO:0000313" key="2">
    <source>
        <dbReference type="EMBL" id="MEY8000537.1"/>
    </source>
</evidence>
<dbReference type="EMBL" id="JBGEWD010000008">
    <property type="protein sequence ID" value="MEY8000537.1"/>
    <property type="molecule type" value="Genomic_DNA"/>
</dbReference>
<organism evidence="2 3">
    <name type="scientific">Clostridium moutaii</name>
    <dbReference type="NCBI Taxonomy" id="3240932"/>
    <lineage>
        <taxon>Bacteria</taxon>
        <taxon>Bacillati</taxon>
        <taxon>Bacillota</taxon>
        <taxon>Clostridia</taxon>
        <taxon>Eubacteriales</taxon>
        <taxon>Clostridiaceae</taxon>
        <taxon>Clostridium</taxon>
    </lineage>
</organism>
<dbReference type="RefSeq" id="WP_369704424.1">
    <property type="nucleotide sequence ID" value="NZ_JBGEWD010000008.1"/>
</dbReference>
<sequence length="740" mass="82439">MLSKKNITILLIVVIIIFLKPTAIKAESQPATMTRLFGVDRYSTNMKVADYGWTDHSDYAIIVSGENFPDAVCSAPLSVKYNAPLLMTAGNTLSTDVQNKLTNLGVKKVFLIGGTGVISSEVENELTQKNIDVQRLGGSTRIETSIEIAKQIGGNELFVVSSEGFADALSISPYASSKAAPLVLTPSSGVPEVVKDYVDTVKPSKVYIIGGQGVIPDNTASYFGDYERLSGQDRYETNADVISKLYNISNIQKIYIAAGINYPDALSISPLAARDSSPVVLVDDNMSQNQVRMIRSNRNTLKERVIAGGESVVPDYLINRLFVDSDDITPADFINSYNGQVSSDELTAFKNIVLGLSLYPNDYSLKSAFDNGASHLLNTAVKAHNQGNYDAALNIYNYLLQLQVPEDIKVNATVYKNVALSKNPIISKYVYKESSKAIVQNALEEYSKLDFNFDNPIGYTAMGEYLNFSTNDRFTTNKPDILTFDENGIPMVTYREFGTQYNFVTICQYALYLHAKYLQGDTSVMNQFVKCADFLVSHMDSDGSFRYKFPYYSYESLGSNWTSSMAQGQALNVFARAYEMTGNKKYITAGNKAFDYLITPISQGGVMDTLGSLEPRFKSDIFFQEYVNTIPTYTLNGYMFTLLGIYDWSQLAKQVPSAINGSQVDYYFNEGIKSLKIVLPYYDIGGFTSYDLSHLMTSRDANPALDYHKVHIDLLDAIYSITSDEYFMNIRNQWVDYIKF</sequence>
<dbReference type="InterPro" id="IPR007253">
    <property type="entry name" value="Cell_wall-bd_2"/>
</dbReference>
<feature type="domain" description="D-glucuronyl C5-epimerase C-terminal" evidence="1">
    <location>
        <begin position="540"/>
        <end position="734"/>
    </location>
</feature>
<dbReference type="Proteomes" id="UP001564657">
    <property type="component" value="Unassembled WGS sequence"/>
</dbReference>
<dbReference type="Gene3D" id="3.40.50.12090">
    <property type="match status" value="2"/>
</dbReference>
<dbReference type="InterPro" id="IPR051922">
    <property type="entry name" value="Bact_Sporulation_Assoc"/>
</dbReference>
<dbReference type="InterPro" id="IPR008928">
    <property type="entry name" value="6-hairpin_glycosidase_sf"/>
</dbReference>
<keyword evidence="3" id="KW-1185">Reference proteome</keyword>
<accession>A0ABV4BR45</accession>
<reference evidence="2 3" key="1">
    <citation type="submission" date="2024-08" db="EMBL/GenBank/DDBJ databases">
        <title>Clostridium lapicellarii sp. nov., and Clostridium renhuaiense sp. nov., two species isolated from the mud in a fermentation cellar used for producing sauce-flavour Chinese liquors.</title>
        <authorList>
            <person name="Yang F."/>
            <person name="Wang H."/>
            <person name="Chen L.Q."/>
            <person name="Zhou N."/>
            <person name="Lu J.J."/>
            <person name="Pu X.X."/>
            <person name="Wan B."/>
            <person name="Wang L."/>
            <person name="Liu S.J."/>
        </authorList>
    </citation>
    <scope>NUCLEOTIDE SEQUENCE [LARGE SCALE GENOMIC DNA]</scope>
    <source>
        <strain evidence="2 3">MT-5</strain>
    </source>
</reference>
<dbReference type="Pfam" id="PF04122">
    <property type="entry name" value="CW_binding_2"/>
    <property type="match status" value="3"/>
</dbReference>
<comment type="caution">
    <text evidence="2">The sequence shown here is derived from an EMBL/GenBank/DDBJ whole genome shotgun (WGS) entry which is preliminary data.</text>
</comment>
<dbReference type="PANTHER" id="PTHR30032">
    <property type="entry name" value="N-ACETYLMURAMOYL-L-ALANINE AMIDASE-RELATED"/>
    <property type="match status" value="1"/>
</dbReference>
<evidence type="ECO:0000259" key="1">
    <source>
        <dbReference type="Pfam" id="PF06662"/>
    </source>
</evidence>
<protein>
    <submittedName>
        <fullName evidence="2">Cell wall-binding repeat-containing protein</fullName>
    </submittedName>
</protein>
<name>A0ABV4BR45_9CLOT</name>
<dbReference type="PANTHER" id="PTHR30032:SF8">
    <property type="entry name" value="GERMINATION-SPECIFIC N-ACETYLMURAMOYL-L-ALANINE AMIDASE"/>
    <property type="match status" value="1"/>
</dbReference>
<gene>
    <name evidence="2" type="ORF">AB8U03_10080</name>
</gene>
<evidence type="ECO:0000313" key="3">
    <source>
        <dbReference type="Proteomes" id="UP001564657"/>
    </source>
</evidence>
<dbReference type="SUPFAM" id="SSF48208">
    <property type="entry name" value="Six-hairpin glycosidases"/>
    <property type="match status" value="1"/>
</dbReference>
<dbReference type="InterPro" id="IPR010598">
    <property type="entry name" value="C5-epim_C"/>
</dbReference>
<proteinExistence type="predicted"/>
<dbReference type="Pfam" id="PF06662">
    <property type="entry name" value="C5-epim_C"/>
    <property type="match status" value="1"/>
</dbReference>